<dbReference type="CDD" id="cd06330">
    <property type="entry name" value="PBP1_As_SBP-like"/>
    <property type="match status" value="1"/>
</dbReference>
<evidence type="ECO:0000256" key="1">
    <source>
        <dbReference type="ARBA" id="ARBA00022448"/>
    </source>
</evidence>
<dbReference type="Gene3D" id="3.40.50.2300">
    <property type="match status" value="2"/>
</dbReference>
<dbReference type="PROSITE" id="PS51318">
    <property type="entry name" value="TAT"/>
    <property type="match status" value="1"/>
</dbReference>
<dbReference type="GO" id="GO:0006865">
    <property type="term" value="P:amino acid transport"/>
    <property type="evidence" value="ECO:0007669"/>
    <property type="project" value="UniProtKB-KW"/>
</dbReference>
<comment type="caution">
    <text evidence="5">The sequence shown here is derived from an EMBL/GenBank/DDBJ whole genome shotgun (WGS) entry which is preliminary data.</text>
</comment>
<dbReference type="PANTHER" id="PTHR30483:SF37">
    <property type="entry name" value="ABC TRANSPORTER SUBSTRATE-BINDING PROTEIN"/>
    <property type="match status" value="1"/>
</dbReference>
<dbReference type="EMBL" id="DRXS01000022">
    <property type="protein sequence ID" value="HHR40258.1"/>
    <property type="molecule type" value="Genomic_DNA"/>
</dbReference>
<proteinExistence type="predicted"/>
<gene>
    <name evidence="5" type="ORF">ENM42_00345</name>
</gene>
<dbReference type="InterPro" id="IPR000709">
    <property type="entry name" value="Leu_Ile_Val-bd"/>
</dbReference>
<dbReference type="Pfam" id="PF13458">
    <property type="entry name" value="Peripla_BP_6"/>
    <property type="match status" value="1"/>
</dbReference>
<dbReference type="InterPro" id="IPR006311">
    <property type="entry name" value="TAT_signal"/>
</dbReference>
<dbReference type="SUPFAM" id="SSF53822">
    <property type="entry name" value="Periplasmic binding protein-like I"/>
    <property type="match status" value="1"/>
</dbReference>
<accession>A0A7C5Y8J2</accession>
<dbReference type="PANTHER" id="PTHR30483">
    <property type="entry name" value="LEUCINE-SPECIFIC-BINDING PROTEIN"/>
    <property type="match status" value="1"/>
</dbReference>
<keyword evidence="1" id="KW-0813">Transport</keyword>
<sequence length="468" mass="51540">MSSKPSRRDFVKGLVGGLVVGGVAGVGGSEVFRTLTAAPAPVKEPVPTTPIKAGIQAFLTGGGAIWGKPTSQGAILAIEEINERGGILGRKIEYVVKTETTPEETVREYRSLVLDEKIDFFVGLISSSNTPAVAPVAEELQKLTFFVDGCTDFLYESVVPDPRFSFRITNIQSADGIAAAIGAIKLLNLMEKPRVRIAHIHPDYAYGRNAHAHTQITFEKVLGKDRVEVVYESFPGLFRVSDFSPYITEIIANRPDILVSSLWGADVINFYKQALGFGLFDRMKFVSCIAHGASPAEAVKDFPDDHIAGVHSNYFFLYPDWAGYPKNKSFNENYFRRWGTYPDSPAEGAYVAVYMYKAAVEKAYELVGKWPEVDDIIKALEGTTFYGPAGPIHVRAGKPNKHQCYKDGIVGISRIDPRYGFSVLSDPVVIPISKITVPEGWEGVRDPKAGTLAYSWINETWREGRLPF</sequence>
<organism evidence="5">
    <name type="scientific">Caldiarchaeum subterraneum</name>
    <dbReference type="NCBI Taxonomy" id="311458"/>
    <lineage>
        <taxon>Archaea</taxon>
        <taxon>Nitrososphaerota</taxon>
        <taxon>Candidatus Caldarchaeales</taxon>
        <taxon>Candidatus Caldarchaeaceae</taxon>
        <taxon>Candidatus Caldarchaeum</taxon>
    </lineage>
</organism>
<evidence type="ECO:0000313" key="5">
    <source>
        <dbReference type="EMBL" id="HHR40258.1"/>
    </source>
</evidence>
<name>A0A7C5Y8J2_CALS0</name>
<keyword evidence="3" id="KW-0029">Amino-acid transport</keyword>
<dbReference type="PRINTS" id="PR00337">
    <property type="entry name" value="LEUILEVALBP"/>
</dbReference>
<evidence type="ECO:0000256" key="3">
    <source>
        <dbReference type="ARBA" id="ARBA00022970"/>
    </source>
</evidence>
<dbReference type="InterPro" id="IPR028082">
    <property type="entry name" value="Peripla_BP_I"/>
</dbReference>
<keyword evidence="2" id="KW-0732">Signal</keyword>
<reference evidence="5" key="1">
    <citation type="journal article" date="2020" name="mSystems">
        <title>Genome- and Community-Level Interaction Insights into Carbon Utilization and Element Cycling Functions of Hydrothermarchaeota in Hydrothermal Sediment.</title>
        <authorList>
            <person name="Zhou Z."/>
            <person name="Liu Y."/>
            <person name="Xu W."/>
            <person name="Pan J."/>
            <person name="Luo Z.H."/>
            <person name="Li M."/>
        </authorList>
    </citation>
    <scope>NUCLEOTIDE SEQUENCE [LARGE SCALE GENOMIC DNA]</scope>
    <source>
        <strain evidence="5">SpSt-1084</strain>
    </source>
</reference>
<feature type="domain" description="Leucine-binding protein" evidence="4">
    <location>
        <begin position="50"/>
        <end position="400"/>
    </location>
</feature>
<evidence type="ECO:0000259" key="4">
    <source>
        <dbReference type="Pfam" id="PF13458"/>
    </source>
</evidence>
<evidence type="ECO:0000256" key="2">
    <source>
        <dbReference type="ARBA" id="ARBA00022729"/>
    </source>
</evidence>
<dbReference type="InterPro" id="IPR051010">
    <property type="entry name" value="BCAA_transport"/>
</dbReference>
<protein>
    <recommendedName>
        <fullName evidence="4">Leucine-binding protein domain-containing protein</fullName>
    </recommendedName>
</protein>
<dbReference type="InterPro" id="IPR028081">
    <property type="entry name" value="Leu-bd"/>
</dbReference>
<dbReference type="AlphaFoldDB" id="A0A7C5Y8J2"/>